<dbReference type="InterPro" id="IPR029068">
    <property type="entry name" value="Glyas_Bleomycin-R_OHBP_Dase"/>
</dbReference>
<dbReference type="Gene3D" id="3.10.180.10">
    <property type="entry name" value="2,3-Dihydroxybiphenyl 1,2-Dioxygenase, domain 1"/>
    <property type="match status" value="1"/>
</dbReference>
<keyword evidence="3" id="KW-1185">Reference proteome</keyword>
<feature type="domain" description="VOC" evidence="1">
    <location>
        <begin position="4"/>
        <end position="122"/>
    </location>
</feature>
<dbReference type="InParanoid" id="A0A3N1HLF9"/>
<dbReference type="GO" id="GO:0016829">
    <property type="term" value="F:lyase activity"/>
    <property type="evidence" value="ECO:0007669"/>
    <property type="project" value="UniProtKB-KW"/>
</dbReference>
<dbReference type="AlphaFoldDB" id="A0A3N1HLF9"/>
<dbReference type="PANTHER" id="PTHR35908:SF1">
    <property type="entry name" value="CONSERVED PROTEIN"/>
    <property type="match status" value="1"/>
</dbReference>
<name>A0A3N1HLF9_9ACTN</name>
<evidence type="ECO:0000313" key="3">
    <source>
        <dbReference type="Proteomes" id="UP000276232"/>
    </source>
</evidence>
<dbReference type="PANTHER" id="PTHR35908">
    <property type="entry name" value="HYPOTHETICAL FUSION PROTEIN"/>
    <property type="match status" value="1"/>
</dbReference>
<dbReference type="GO" id="GO:0051213">
    <property type="term" value="F:dioxygenase activity"/>
    <property type="evidence" value="ECO:0007669"/>
    <property type="project" value="UniProtKB-KW"/>
</dbReference>
<accession>A0A3N1HLF9</accession>
<dbReference type="InterPro" id="IPR041581">
    <property type="entry name" value="Glyoxalase_6"/>
</dbReference>
<keyword evidence="2" id="KW-0223">Dioxygenase</keyword>
<keyword evidence="2" id="KW-0560">Oxidoreductase</keyword>
<protein>
    <submittedName>
        <fullName evidence="2">Catechol 2,3-dioxygenase-like lactoylglutathione lyase family enzyme</fullName>
    </submittedName>
</protein>
<evidence type="ECO:0000313" key="2">
    <source>
        <dbReference type="EMBL" id="ROP43347.1"/>
    </source>
</evidence>
<dbReference type="SUPFAM" id="SSF54593">
    <property type="entry name" value="Glyoxalase/Bleomycin resistance protein/Dihydroxybiphenyl dioxygenase"/>
    <property type="match status" value="1"/>
</dbReference>
<gene>
    <name evidence="2" type="ORF">EDC03_1950</name>
</gene>
<dbReference type="Proteomes" id="UP000276232">
    <property type="component" value="Unassembled WGS sequence"/>
</dbReference>
<organism evidence="2 3">
    <name type="scientific">Pseudokineococcus lusitanus</name>
    <dbReference type="NCBI Taxonomy" id="763993"/>
    <lineage>
        <taxon>Bacteria</taxon>
        <taxon>Bacillati</taxon>
        <taxon>Actinomycetota</taxon>
        <taxon>Actinomycetes</taxon>
        <taxon>Kineosporiales</taxon>
        <taxon>Kineosporiaceae</taxon>
        <taxon>Pseudokineococcus</taxon>
    </lineage>
</organism>
<keyword evidence="2" id="KW-0456">Lyase</keyword>
<proteinExistence type="predicted"/>
<dbReference type="OrthoDB" id="1645442at2"/>
<dbReference type="InterPro" id="IPR037523">
    <property type="entry name" value="VOC_core"/>
</dbReference>
<evidence type="ECO:0000259" key="1">
    <source>
        <dbReference type="PROSITE" id="PS51819"/>
    </source>
</evidence>
<dbReference type="Pfam" id="PF18029">
    <property type="entry name" value="Glyoxalase_6"/>
    <property type="match status" value="1"/>
</dbReference>
<dbReference type="EMBL" id="RJKN01000004">
    <property type="protein sequence ID" value="ROP43347.1"/>
    <property type="molecule type" value="Genomic_DNA"/>
</dbReference>
<dbReference type="PROSITE" id="PS51819">
    <property type="entry name" value="VOC"/>
    <property type="match status" value="1"/>
</dbReference>
<comment type="caution">
    <text evidence="2">The sequence shown here is derived from an EMBL/GenBank/DDBJ whole genome shotgun (WGS) entry which is preliminary data.</text>
</comment>
<dbReference type="RefSeq" id="WP_123380006.1">
    <property type="nucleotide sequence ID" value="NZ_RJKN01000004.1"/>
</dbReference>
<reference evidence="2 3" key="1">
    <citation type="journal article" date="2015" name="Stand. Genomic Sci.">
        <title>Genomic Encyclopedia of Bacterial and Archaeal Type Strains, Phase III: the genomes of soil and plant-associated and newly described type strains.</title>
        <authorList>
            <person name="Whitman W.B."/>
            <person name="Woyke T."/>
            <person name="Klenk H.P."/>
            <person name="Zhou Y."/>
            <person name="Lilburn T.G."/>
            <person name="Beck B.J."/>
            <person name="De Vos P."/>
            <person name="Vandamme P."/>
            <person name="Eisen J.A."/>
            <person name="Garrity G."/>
            <person name="Hugenholtz P."/>
            <person name="Kyrpides N.C."/>
        </authorList>
    </citation>
    <scope>NUCLEOTIDE SEQUENCE [LARGE SCALE GENOMIC DNA]</scope>
    <source>
        <strain evidence="2 3">CECT 7306</strain>
    </source>
</reference>
<sequence>MTASLGAVVLGTPDPRGLAAFYAGLLGWRVVSADPDWVRLADPERERPGLSFQREPDDVAPTWPAHEGGVQMQAHLDVLVDDLDAEEARATALGAVVEAHQPAPGVRVMRDPHGHLFCLFQPGS</sequence>